<evidence type="ECO:0000259" key="15">
    <source>
        <dbReference type="Pfam" id="PF00905"/>
    </source>
</evidence>
<comment type="catalytic activity">
    <reaction evidence="12">
        <text>[GlcNAc-(1-&gt;4)-Mur2Ac(oyl-L-Ala-gamma-D-Glu-L-Lys-D-Ala-D-Ala)](n)-di-trans,octa-cis-undecaprenyl diphosphate + beta-D-GlcNAc-(1-&gt;4)-Mur2Ac(oyl-L-Ala-gamma-D-Glu-L-Lys-D-Ala-D-Ala)-di-trans,octa-cis-undecaprenyl diphosphate = [GlcNAc-(1-&gt;4)-Mur2Ac(oyl-L-Ala-gamma-D-Glu-L-Lys-D-Ala-D-Ala)](n+1)-di-trans,octa-cis-undecaprenyl diphosphate + di-trans,octa-cis-undecaprenyl diphosphate + H(+)</text>
        <dbReference type="Rhea" id="RHEA:23708"/>
        <dbReference type="Rhea" id="RHEA-COMP:9602"/>
        <dbReference type="Rhea" id="RHEA-COMP:9603"/>
        <dbReference type="ChEBI" id="CHEBI:15378"/>
        <dbReference type="ChEBI" id="CHEBI:58405"/>
        <dbReference type="ChEBI" id="CHEBI:60033"/>
        <dbReference type="ChEBI" id="CHEBI:78435"/>
        <dbReference type="EC" id="2.4.99.28"/>
    </reaction>
</comment>
<dbReference type="InterPro" id="IPR023346">
    <property type="entry name" value="Lysozyme-like_dom_sf"/>
</dbReference>
<dbReference type="GO" id="GO:0004180">
    <property type="term" value="F:carboxypeptidase activity"/>
    <property type="evidence" value="ECO:0007669"/>
    <property type="project" value="UniProtKB-KW"/>
</dbReference>
<feature type="domain" description="Glycosyl transferase family 51" evidence="16">
    <location>
        <begin position="155"/>
        <end position="311"/>
    </location>
</feature>
<dbReference type="Pfam" id="PF00912">
    <property type="entry name" value="Transgly"/>
    <property type="match status" value="1"/>
</dbReference>
<dbReference type="AlphaFoldDB" id="A0A5C1DDR7"/>
<organism evidence="17 18">
    <name type="scientific">Chromobacterium paludis</name>
    <dbReference type="NCBI Taxonomy" id="2605945"/>
    <lineage>
        <taxon>Bacteria</taxon>
        <taxon>Pseudomonadati</taxon>
        <taxon>Pseudomonadota</taxon>
        <taxon>Betaproteobacteria</taxon>
        <taxon>Neisseriales</taxon>
        <taxon>Chromobacteriaceae</taxon>
        <taxon>Chromobacterium</taxon>
    </lineage>
</organism>
<accession>A0A5C1DDR7</accession>
<evidence type="ECO:0000256" key="10">
    <source>
        <dbReference type="ARBA" id="ARBA00023268"/>
    </source>
</evidence>
<evidence type="ECO:0000256" key="11">
    <source>
        <dbReference type="ARBA" id="ARBA00044770"/>
    </source>
</evidence>
<dbReference type="Pfam" id="PF00905">
    <property type="entry name" value="Transpeptidase"/>
    <property type="match status" value="1"/>
</dbReference>
<gene>
    <name evidence="17" type="ORF">FYK34_04395</name>
</gene>
<evidence type="ECO:0000256" key="12">
    <source>
        <dbReference type="ARBA" id="ARBA00049902"/>
    </source>
</evidence>
<keyword evidence="5" id="KW-0121">Carboxypeptidase</keyword>
<evidence type="ECO:0000256" key="8">
    <source>
        <dbReference type="ARBA" id="ARBA00022679"/>
    </source>
</evidence>
<dbReference type="KEGG" id="chrm:FYK34_04395"/>
<dbReference type="Proteomes" id="UP000322079">
    <property type="component" value="Chromosome"/>
</dbReference>
<evidence type="ECO:0000256" key="2">
    <source>
        <dbReference type="ARBA" id="ARBA00004752"/>
    </source>
</evidence>
<keyword evidence="14" id="KW-1133">Transmembrane helix</keyword>
<keyword evidence="14" id="KW-0472">Membrane</keyword>
<comment type="similarity">
    <text evidence="4">In the N-terminal section; belongs to the glycosyltransferase 51 family.</text>
</comment>
<keyword evidence="6" id="KW-0645">Protease</keyword>
<evidence type="ECO:0000313" key="18">
    <source>
        <dbReference type="Proteomes" id="UP000322079"/>
    </source>
</evidence>
<dbReference type="PANTHER" id="PTHR32282:SF24">
    <property type="entry name" value="GLYCOSYL TRANSFERASE FAMILY 51 DOMAIN-CONTAINING PROTEIN"/>
    <property type="match status" value="1"/>
</dbReference>
<keyword evidence="9" id="KW-0378">Hydrolase</keyword>
<sequence length="1084" mass="121097">MIDTPEAKLGLGKSRSFFTTTRWVLAGLFLALLGLAVSLFLNEVHTSRFQAWFFSHAVSGATYKVEPGRSRDMRYPINGGPYDVRLGYAGLPSFLDRLQRRGFEITSQARQSPKLIRLMDDGVAAPWFKLGVFPPYREKDQSGLLLYDGYGRPIYHAQYPQRVYPNFESLPRLLVSGLLYIENHTLLDEENPQQNPAVEWSRFGKALADESLHLFRPGYHSAGASTLATQIEKFRHSPNGRTGTPKEKLRQMLSASARAYAQGPDTSMARRQLVLAYLNTVPLAARAGFGEISGMGDGMWAWYGRSFDEVNGILSDSAPHSVAEQATVFKEALSLMISQRSPSFYLNGDMKLLEDLTDSYLRLMARDKVITPELRDAALRVSLRQQRERAKPAAVSLVERKGANAVRVKLSTMLGMPRMYDLDHLDLTVRSTLDSKLQQEVTDLLLKLRDPEYAKSVGLGDKFLLQQGEPGGVTYSFTLIERTPTGNQVRVQADNFDQPFDINEGTKLDLGSTAKLRTLVCYLEVIADLHRQYAGLSREELLAIKPTEHEPVLRRWAIDYLKQADDRTLPAMLSASMERTYSANPGESFFTGGGRHTFENFEKSDNNRILTLREATQRSVNLVYIRLMRDIVHYYMYPPGYDRVVMNDKEDPRRLEYLQRFADREGRTFMAGFYHKYHGKTPTQIDDLLVEKARRSTKRLAVIFRSVYPQADQAAMEAFIAKHQEPPAKVEAKTLSKLYDEMGPDRFNLADRGYLAGIHPLELWMAAYLHAHPAAGWSEMVKASAAQRQEVYQWLFNSKHKGGQDTRIKEIQEIDAFKKIHAEWKRMGYPFDSLVPSYATALGASADRPAALAELMGIISNDGVRLPTVYVDKMHFASGTPYDTSLERPQAKGVRVLPPEIPQLVRQVLSEVVDRGTAHRVSGAFDRKGQHILIGGKTGTGDNRFKTFSRGGGLTSARVVSRSGAFVFYLGDHYFGTIVAYVAGPKAADYKFTSALPVQVLKVLAPTLLPRLDLSPRETSRGADAAAEGMPDVGLPPGTPLCLVPGMHGVCQMAKQPHQNGGHPWRKTDASQEWGAGLDASNAG</sequence>
<comment type="subcellular location">
    <subcellularLocation>
        <location evidence="1">Cell inner membrane</location>
        <topology evidence="1">Single-pass membrane protein</topology>
    </subcellularLocation>
</comment>
<dbReference type="UniPathway" id="UPA00219"/>
<dbReference type="Gene3D" id="1.10.3810.10">
    <property type="entry name" value="Biosynthetic peptidoglycan transglycosylase-like"/>
    <property type="match status" value="1"/>
</dbReference>
<dbReference type="SUPFAM" id="SSF56601">
    <property type="entry name" value="beta-lactamase/transpeptidase-like"/>
    <property type="match status" value="1"/>
</dbReference>
<comment type="similarity">
    <text evidence="3">In the C-terminal section; belongs to the transpeptidase family.</text>
</comment>
<evidence type="ECO:0000259" key="16">
    <source>
        <dbReference type="Pfam" id="PF00912"/>
    </source>
</evidence>
<evidence type="ECO:0000256" key="13">
    <source>
        <dbReference type="SAM" id="MobiDB-lite"/>
    </source>
</evidence>
<dbReference type="InterPro" id="IPR001460">
    <property type="entry name" value="PCN-bd_Tpept"/>
</dbReference>
<evidence type="ECO:0000256" key="3">
    <source>
        <dbReference type="ARBA" id="ARBA00007090"/>
    </source>
</evidence>
<evidence type="ECO:0000256" key="5">
    <source>
        <dbReference type="ARBA" id="ARBA00022645"/>
    </source>
</evidence>
<name>A0A5C1DDR7_9NEIS</name>
<keyword evidence="7" id="KW-0328">Glycosyltransferase</keyword>
<dbReference type="InterPro" id="IPR012338">
    <property type="entry name" value="Beta-lactam/transpept-like"/>
</dbReference>
<dbReference type="GO" id="GO:0030288">
    <property type="term" value="C:outer membrane-bounded periplasmic space"/>
    <property type="evidence" value="ECO:0007669"/>
    <property type="project" value="TreeGrafter"/>
</dbReference>
<keyword evidence="14" id="KW-0812">Transmembrane</keyword>
<evidence type="ECO:0000313" key="17">
    <source>
        <dbReference type="EMBL" id="QEL54860.1"/>
    </source>
</evidence>
<dbReference type="EC" id="2.4.99.28" evidence="11"/>
<dbReference type="SUPFAM" id="SSF53955">
    <property type="entry name" value="Lysozyme-like"/>
    <property type="match status" value="1"/>
</dbReference>
<dbReference type="GO" id="GO:0008658">
    <property type="term" value="F:penicillin binding"/>
    <property type="evidence" value="ECO:0007669"/>
    <property type="project" value="InterPro"/>
</dbReference>
<dbReference type="PANTHER" id="PTHR32282">
    <property type="entry name" value="BINDING PROTEIN TRANSPEPTIDASE, PUTATIVE-RELATED"/>
    <property type="match status" value="1"/>
</dbReference>
<keyword evidence="10" id="KW-0511">Multifunctional enzyme</keyword>
<reference evidence="17 18" key="1">
    <citation type="submission" date="2019-08" db="EMBL/GenBank/DDBJ databases">
        <title>Chromobacterium paludis, a novel bacterium isolated from a Maryland marsh pond.</title>
        <authorList>
            <person name="Blackburn M.B."/>
            <person name="Gundersen-Rindal D.E."/>
        </authorList>
    </citation>
    <scope>NUCLEOTIDE SEQUENCE [LARGE SCALE GENOMIC DNA]</scope>
    <source>
        <strain evidence="18">IIBBL 257-1</strain>
    </source>
</reference>
<dbReference type="InterPro" id="IPR001264">
    <property type="entry name" value="Glyco_trans_51"/>
</dbReference>
<evidence type="ECO:0000256" key="4">
    <source>
        <dbReference type="ARBA" id="ARBA00007739"/>
    </source>
</evidence>
<dbReference type="GO" id="GO:0005886">
    <property type="term" value="C:plasma membrane"/>
    <property type="evidence" value="ECO:0007669"/>
    <property type="project" value="UniProtKB-SubCell"/>
</dbReference>
<dbReference type="InterPro" id="IPR050396">
    <property type="entry name" value="Glycosyltr_51/Transpeptidase"/>
</dbReference>
<evidence type="ECO:0000256" key="1">
    <source>
        <dbReference type="ARBA" id="ARBA00004377"/>
    </source>
</evidence>
<evidence type="ECO:0000256" key="6">
    <source>
        <dbReference type="ARBA" id="ARBA00022670"/>
    </source>
</evidence>
<keyword evidence="18" id="KW-1185">Reference proteome</keyword>
<proteinExistence type="inferred from homology"/>
<feature type="region of interest" description="Disordered" evidence="13">
    <location>
        <begin position="1057"/>
        <end position="1084"/>
    </location>
</feature>
<feature type="transmembrane region" description="Helical" evidence="14">
    <location>
        <begin position="23"/>
        <end position="41"/>
    </location>
</feature>
<evidence type="ECO:0000256" key="14">
    <source>
        <dbReference type="SAM" id="Phobius"/>
    </source>
</evidence>
<evidence type="ECO:0000256" key="7">
    <source>
        <dbReference type="ARBA" id="ARBA00022676"/>
    </source>
</evidence>
<evidence type="ECO:0000256" key="9">
    <source>
        <dbReference type="ARBA" id="ARBA00022801"/>
    </source>
</evidence>
<dbReference type="InterPro" id="IPR036950">
    <property type="entry name" value="PBP_transglycosylase"/>
</dbReference>
<dbReference type="Gene3D" id="3.40.710.10">
    <property type="entry name" value="DD-peptidase/beta-lactamase superfamily"/>
    <property type="match status" value="1"/>
</dbReference>
<dbReference type="GO" id="GO:0008955">
    <property type="term" value="F:peptidoglycan glycosyltransferase activity"/>
    <property type="evidence" value="ECO:0007669"/>
    <property type="project" value="UniProtKB-EC"/>
</dbReference>
<comment type="pathway">
    <text evidence="2">Cell wall biogenesis; peptidoglycan biosynthesis.</text>
</comment>
<dbReference type="GO" id="GO:0009252">
    <property type="term" value="P:peptidoglycan biosynthetic process"/>
    <property type="evidence" value="ECO:0007669"/>
    <property type="project" value="UniProtKB-UniPathway"/>
</dbReference>
<keyword evidence="8" id="KW-0808">Transferase</keyword>
<feature type="domain" description="Penicillin-binding protein transpeptidase" evidence="15">
    <location>
        <begin position="803"/>
        <end position="941"/>
    </location>
</feature>
<dbReference type="EMBL" id="CP043473">
    <property type="protein sequence ID" value="QEL54860.1"/>
    <property type="molecule type" value="Genomic_DNA"/>
</dbReference>
<protein>
    <recommendedName>
        <fullName evidence="11">peptidoglycan glycosyltransferase</fullName>
        <ecNumber evidence="11">2.4.99.28</ecNumber>
    </recommendedName>
</protein>
<dbReference type="GO" id="GO:0006508">
    <property type="term" value="P:proteolysis"/>
    <property type="evidence" value="ECO:0007669"/>
    <property type="project" value="UniProtKB-KW"/>
</dbReference>